<feature type="compositionally biased region" description="Polar residues" evidence="4">
    <location>
        <begin position="31"/>
        <end position="40"/>
    </location>
</feature>
<name>A0ABQ9LF99_HEVBR</name>
<dbReference type="InterPro" id="IPR043452">
    <property type="entry name" value="BZIP46-like"/>
</dbReference>
<evidence type="ECO:0000256" key="4">
    <source>
        <dbReference type="SAM" id="MobiDB-lite"/>
    </source>
</evidence>
<organism evidence="6 7">
    <name type="scientific">Hevea brasiliensis</name>
    <name type="common">Para rubber tree</name>
    <name type="synonym">Siphonia brasiliensis</name>
    <dbReference type="NCBI Taxonomy" id="3981"/>
    <lineage>
        <taxon>Eukaryota</taxon>
        <taxon>Viridiplantae</taxon>
        <taxon>Streptophyta</taxon>
        <taxon>Embryophyta</taxon>
        <taxon>Tracheophyta</taxon>
        <taxon>Spermatophyta</taxon>
        <taxon>Magnoliopsida</taxon>
        <taxon>eudicotyledons</taxon>
        <taxon>Gunneridae</taxon>
        <taxon>Pentapetalae</taxon>
        <taxon>rosids</taxon>
        <taxon>fabids</taxon>
        <taxon>Malpighiales</taxon>
        <taxon>Euphorbiaceae</taxon>
        <taxon>Crotonoideae</taxon>
        <taxon>Micrandreae</taxon>
        <taxon>Hevea</taxon>
    </lineage>
</organism>
<keyword evidence="7" id="KW-1185">Reference proteome</keyword>
<dbReference type="PANTHER" id="PTHR22952:SF433">
    <property type="entry name" value="PROTEIN FD"/>
    <property type="match status" value="1"/>
</dbReference>
<feature type="domain" description="BZIP" evidence="5">
    <location>
        <begin position="185"/>
        <end position="200"/>
    </location>
</feature>
<keyword evidence="2" id="KW-0238">DNA-binding</keyword>
<dbReference type="InterPro" id="IPR046347">
    <property type="entry name" value="bZIP_sf"/>
</dbReference>
<sequence>MRSSPERNDNNSRISSSPSKSSSTCSSPSSHQAVNTSSARKSMEDVWKDINLTCLQECPASHTNHHPAFPAGVILQDFLVRPFNKDPPTHSSGSRVTDFLDSLAPRPATTLRLNSGSDLEILESNSVPRRPNNPQLHSHASVDTSSFGSSLFSPFGALGSSSVIPSICKKRLQENHGNSSDRRHKRMIKNRESAARSRARKQESLYLLPKKDVFFTSCDVFVTLFSVLPPFKTCSGLHARVGTRKSPVN</sequence>
<feature type="region of interest" description="Disordered" evidence="4">
    <location>
        <begin position="172"/>
        <end position="201"/>
    </location>
</feature>
<gene>
    <name evidence="6" type="ORF">P3X46_020746</name>
</gene>
<evidence type="ECO:0000256" key="3">
    <source>
        <dbReference type="ARBA" id="ARBA00023242"/>
    </source>
</evidence>
<feature type="compositionally biased region" description="Basic and acidic residues" evidence="4">
    <location>
        <begin position="189"/>
        <end position="201"/>
    </location>
</feature>
<evidence type="ECO:0000256" key="1">
    <source>
        <dbReference type="ARBA" id="ARBA00004123"/>
    </source>
</evidence>
<dbReference type="Gene3D" id="1.20.5.170">
    <property type="match status" value="1"/>
</dbReference>
<dbReference type="InterPro" id="IPR004827">
    <property type="entry name" value="bZIP"/>
</dbReference>
<dbReference type="PROSITE" id="PS00036">
    <property type="entry name" value="BZIP_BASIC"/>
    <property type="match status" value="1"/>
</dbReference>
<dbReference type="CDD" id="cd14707">
    <property type="entry name" value="bZIP_plant_BZIP46"/>
    <property type="match status" value="1"/>
</dbReference>
<proteinExistence type="predicted"/>
<comment type="subcellular location">
    <subcellularLocation>
        <location evidence="1">Nucleus</location>
    </subcellularLocation>
</comment>
<evidence type="ECO:0000313" key="6">
    <source>
        <dbReference type="EMBL" id="KAJ9165935.1"/>
    </source>
</evidence>
<accession>A0ABQ9LF99</accession>
<protein>
    <recommendedName>
        <fullName evidence="5">BZIP domain-containing protein</fullName>
    </recommendedName>
</protein>
<reference evidence="6 7" key="1">
    <citation type="journal article" date="2023" name="Plant Biotechnol. J.">
        <title>Chromosome-level wild Hevea brasiliensis genome provides new tools for genomic-assisted breeding and valuable loci to elevate rubber yield.</title>
        <authorList>
            <person name="Cheng H."/>
            <person name="Song X."/>
            <person name="Hu Y."/>
            <person name="Wu T."/>
            <person name="Yang Q."/>
            <person name="An Z."/>
            <person name="Feng S."/>
            <person name="Deng Z."/>
            <person name="Wu W."/>
            <person name="Zeng X."/>
            <person name="Tu M."/>
            <person name="Wang X."/>
            <person name="Huang H."/>
        </authorList>
    </citation>
    <scope>NUCLEOTIDE SEQUENCE [LARGE SCALE GENOMIC DNA]</scope>
    <source>
        <strain evidence="6">MT/VB/25A 57/8</strain>
    </source>
</reference>
<dbReference type="Proteomes" id="UP001174677">
    <property type="component" value="Chromosome 12"/>
</dbReference>
<feature type="region of interest" description="Disordered" evidence="4">
    <location>
        <begin position="1"/>
        <end position="40"/>
    </location>
</feature>
<evidence type="ECO:0000259" key="5">
    <source>
        <dbReference type="PROSITE" id="PS00036"/>
    </source>
</evidence>
<dbReference type="PANTHER" id="PTHR22952">
    <property type="entry name" value="CAMP-RESPONSE ELEMENT BINDING PROTEIN-RELATED"/>
    <property type="match status" value="1"/>
</dbReference>
<evidence type="ECO:0000313" key="7">
    <source>
        <dbReference type="Proteomes" id="UP001174677"/>
    </source>
</evidence>
<feature type="compositionally biased region" description="Basic and acidic residues" evidence="4">
    <location>
        <begin position="1"/>
        <end position="10"/>
    </location>
</feature>
<feature type="compositionally biased region" description="Low complexity" evidence="4">
    <location>
        <begin position="12"/>
        <end position="30"/>
    </location>
</feature>
<dbReference type="Pfam" id="PF00170">
    <property type="entry name" value="bZIP_1"/>
    <property type="match status" value="1"/>
</dbReference>
<keyword evidence="3" id="KW-0539">Nucleus</keyword>
<evidence type="ECO:0000256" key="2">
    <source>
        <dbReference type="ARBA" id="ARBA00023125"/>
    </source>
</evidence>
<dbReference type="EMBL" id="JARPOI010000012">
    <property type="protein sequence ID" value="KAJ9165935.1"/>
    <property type="molecule type" value="Genomic_DNA"/>
</dbReference>
<dbReference type="SUPFAM" id="SSF57959">
    <property type="entry name" value="Leucine zipper domain"/>
    <property type="match status" value="1"/>
</dbReference>
<comment type="caution">
    <text evidence="6">The sequence shown here is derived from an EMBL/GenBank/DDBJ whole genome shotgun (WGS) entry which is preliminary data.</text>
</comment>